<evidence type="ECO:0000313" key="1">
    <source>
        <dbReference type="EMBL" id="EFV14879.2"/>
    </source>
</evidence>
<dbReference type="Proteomes" id="UP000004816">
    <property type="component" value="Unassembled WGS sequence"/>
</dbReference>
<dbReference type="RefSeq" id="WP_021030535.1">
    <property type="nucleotide sequence ID" value="NZ_KI391954.1"/>
</dbReference>
<accession>E5XL93</accession>
<keyword evidence="2" id="KW-1185">Reference proteome</keyword>
<sequence length="130" mass="14141">MSPTAEPPPSPLALAVANQIRAEFRRLGKPVSGLFGVLGSRNYVDQRLGKHVRRALTVSELEQLSDILGMSPLVLLRRAMENMPSNSLSALRTPGVLVELGHSGSSAEAEWVAREYPTRYSKGGEDDVEE</sequence>
<organism evidence="1 2">
    <name type="scientific">Segniliparus rugosus (strain ATCC BAA-974 / DSM 45345 / CCUG 50838 / CIP 108380 / JCM 13579 / CDC 945)</name>
    <dbReference type="NCBI Taxonomy" id="679197"/>
    <lineage>
        <taxon>Bacteria</taxon>
        <taxon>Bacillati</taxon>
        <taxon>Actinomycetota</taxon>
        <taxon>Actinomycetes</taxon>
        <taxon>Mycobacteriales</taxon>
        <taxon>Segniliparaceae</taxon>
        <taxon>Segniliparus</taxon>
    </lineage>
</organism>
<comment type="caution">
    <text evidence="1">The sequence shown here is derived from an EMBL/GenBank/DDBJ whole genome shotgun (WGS) entry which is preliminary data.</text>
</comment>
<protein>
    <submittedName>
        <fullName evidence="1">Uncharacterized protein</fullName>
    </submittedName>
</protein>
<dbReference type="AlphaFoldDB" id="E5XL93"/>
<evidence type="ECO:0000313" key="2">
    <source>
        <dbReference type="Proteomes" id="UP000004816"/>
    </source>
</evidence>
<dbReference type="HOGENOM" id="CLU_2059792_0_0_11"/>
<proteinExistence type="predicted"/>
<gene>
    <name evidence="1" type="ORF">HMPREF9336_00262</name>
</gene>
<reference evidence="1 2" key="1">
    <citation type="journal article" date="2011" name="Stand. Genomic Sci.">
        <title>High quality draft genome sequence of Segniliparus rugosus CDC 945(T)= (ATCC BAA-974(T)).</title>
        <authorList>
            <person name="Earl A.M."/>
            <person name="Desjardins C.A."/>
            <person name="Fitzgerald M.G."/>
            <person name="Arachchi H.M."/>
            <person name="Zeng Q."/>
            <person name="Mehta T."/>
            <person name="Griggs A."/>
            <person name="Birren B.W."/>
            <person name="Toney N.C."/>
            <person name="Carr J."/>
            <person name="Posey J."/>
            <person name="Butler W.R."/>
        </authorList>
    </citation>
    <scope>NUCLEOTIDE SEQUENCE [LARGE SCALE GENOMIC DNA]</scope>
    <source>
        <strain evidence="2">ATCC BAA-974 / DSM 45345 / CCUG 50838 / CIP 108380 / JCM 13579 / CDC 945</strain>
    </source>
</reference>
<dbReference type="EMBL" id="ACZI02000003">
    <property type="protein sequence ID" value="EFV14879.2"/>
    <property type="molecule type" value="Genomic_DNA"/>
</dbReference>
<name>E5XL93_SEGRC</name>
<dbReference type="STRING" id="679197.HMPREF9336_00262"/>